<dbReference type="EMBL" id="OY660870">
    <property type="protein sequence ID" value="CAJ1060957.1"/>
    <property type="molecule type" value="Genomic_DNA"/>
</dbReference>
<proteinExistence type="predicted"/>
<protein>
    <submittedName>
        <fullName evidence="2">Uncharacterized protein</fullName>
    </submittedName>
</protein>
<sequence length="75" mass="8556">MEVRHTGSPGEKRGAQRGESQPLLLNPEIVFVLCEQWWPSSELAALIMQPAETEVKPMEKELNERAEHGDTQEER</sequence>
<keyword evidence="3" id="KW-1185">Reference proteome</keyword>
<evidence type="ECO:0000313" key="2">
    <source>
        <dbReference type="EMBL" id="CAJ1060957.1"/>
    </source>
</evidence>
<evidence type="ECO:0000313" key="3">
    <source>
        <dbReference type="Proteomes" id="UP001178508"/>
    </source>
</evidence>
<accession>A0AAV1FID4</accession>
<feature type="region of interest" description="Disordered" evidence="1">
    <location>
        <begin position="1"/>
        <end position="21"/>
    </location>
</feature>
<reference evidence="2" key="1">
    <citation type="submission" date="2023-08" db="EMBL/GenBank/DDBJ databases">
        <authorList>
            <person name="Alioto T."/>
            <person name="Alioto T."/>
            <person name="Gomez Garrido J."/>
        </authorList>
    </citation>
    <scope>NUCLEOTIDE SEQUENCE</scope>
</reference>
<dbReference type="Proteomes" id="UP001178508">
    <property type="component" value="Chromosome 7"/>
</dbReference>
<organism evidence="2 3">
    <name type="scientific">Xyrichtys novacula</name>
    <name type="common">Pearly razorfish</name>
    <name type="synonym">Hemipteronotus novacula</name>
    <dbReference type="NCBI Taxonomy" id="13765"/>
    <lineage>
        <taxon>Eukaryota</taxon>
        <taxon>Metazoa</taxon>
        <taxon>Chordata</taxon>
        <taxon>Craniata</taxon>
        <taxon>Vertebrata</taxon>
        <taxon>Euteleostomi</taxon>
        <taxon>Actinopterygii</taxon>
        <taxon>Neopterygii</taxon>
        <taxon>Teleostei</taxon>
        <taxon>Neoteleostei</taxon>
        <taxon>Acanthomorphata</taxon>
        <taxon>Eupercaria</taxon>
        <taxon>Labriformes</taxon>
        <taxon>Labridae</taxon>
        <taxon>Xyrichtys</taxon>
    </lineage>
</organism>
<name>A0AAV1FID4_XYRNO</name>
<feature type="compositionally biased region" description="Basic and acidic residues" evidence="1">
    <location>
        <begin position="1"/>
        <end position="16"/>
    </location>
</feature>
<dbReference type="AlphaFoldDB" id="A0AAV1FID4"/>
<evidence type="ECO:0000256" key="1">
    <source>
        <dbReference type="SAM" id="MobiDB-lite"/>
    </source>
</evidence>
<gene>
    <name evidence="2" type="ORF">XNOV1_A005441</name>
</gene>